<evidence type="ECO:0008006" key="4">
    <source>
        <dbReference type="Google" id="ProtNLM"/>
    </source>
</evidence>
<accession>A0A2K0UCV4</accession>
<keyword evidence="1" id="KW-1133">Transmembrane helix</keyword>
<dbReference type="Proteomes" id="UP000236290">
    <property type="component" value="Unassembled WGS sequence"/>
</dbReference>
<proteinExistence type="predicted"/>
<gene>
    <name evidence="2" type="ORF">THARTR1_04120</name>
</gene>
<sequence length="102" mass="11380">MAPPTATATEEEHTHQQSIIKMNVAPAVEEEELECQLDSLSRGLNPLRGTYDPLRSSSSHPWIFIFITLTSPLIATIYTYLFMFNPSHDNPPAAMPHLNISS</sequence>
<name>A0A2K0UCV4_TRIHA</name>
<reference evidence="2 3" key="1">
    <citation type="submission" date="2017-02" db="EMBL/GenBank/DDBJ databases">
        <title>Genomes of Trichoderma spp. with biocontrol activity.</title>
        <authorList>
            <person name="Gardiner D."/>
            <person name="Kazan K."/>
            <person name="Vos C."/>
            <person name="Harvey P."/>
        </authorList>
    </citation>
    <scope>NUCLEOTIDE SEQUENCE [LARGE SCALE GENOMIC DNA]</scope>
    <source>
        <strain evidence="2 3">Tr1</strain>
    </source>
</reference>
<protein>
    <recommendedName>
        <fullName evidence="4">Transmembrane protein</fullName>
    </recommendedName>
</protein>
<dbReference type="AlphaFoldDB" id="A0A2K0UCV4"/>
<keyword evidence="1" id="KW-0472">Membrane</keyword>
<evidence type="ECO:0000313" key="2">
    <source>
        <dbReference type="EMBL" id="PNP55596.1"/>
    </source>
</evidence>
<organism evidence="2 3">
    <name type="scientific">Trichoderma harzianum</name>
    <name type="common">Hypocrea lixii</name>
    <dbReference type="NCBI Taxonomy" id="5544"/>
    <lineage>
        <taxon>Eukaryota</taxon>
        <taxon>Fungi</taxon>
        <taxon>Dikarya</taxon>
        <taxon>Ascomycota</taxon>
        <taxon>Pezizomycotina</taxon>
        <taxon>Sordariomycetes</taxon>
        <taxon>Hypocreomycetidae</taxon>
        <taxon>Hypocreales</taxon>
        <taxon>Hypocreaceae</taxon>
        <taxon>Trichoderma</taxon>
    </lineage>
</organism>
<evidence type="ECO:0000256" key="1">
    <source>
        <dbReference type="SAM" id="Phobius"/>
    </source>
</evidence>
<evidence type="ECO:0000313" key="3">
    <source>
        <dbReference type="Proteomes" id="UP000236290"/>
    </source>
</evidence>
<dbReference type="EMBL" id="MTYI01000052">
    <property type="protein sequence ID" value="PNP55596.1"/>
    <property type="molecule type" value="Genomic_DNA"/>
</dbReference>
<comment type="caution">
    <text evidence="2">The sequence shown here is derived from an EMBL/GenBank/DDBJ whole genome shotgun (WGS) entry which is preliminary data.</text>
</comment>
<keyword evidence="1" id="KW-0812">Transmembrane</keyword>
<feature type="transmembrane region" description="Helical" evidence="1">
    <location>
        <begin position="62"/>
        <end position="81"/>
    </location>
</feature>